<feature type="chain" id="PRO_5041949657" evidence="1">
    <location>
        <begin position="23"/>
        <end position="80"/>
    </location>
</feature>
<sequence>MQQFFGLTIATFLISLMLASNALPVNNDHHLNKRSGGSGNIVEQAGDTAENVVDGVFGAHDVTSYHKSVGTADGKRYKGN</sequence>
<feature type="signal peptide" evidence="1">
    <location>
        <begin position="1"/>
        <end position="22"/>
    </location>
</feature>
<proteinExistence type="predicted"/>
<name>A0AAD5P9F1_9FUNG</name>
<comment type="caution">
    <text evidence="2">The sequence shown here is derived from an EMBL/GenBank/DDBJ whole genome shotgun (WGS) entry which is preliminary data.</text>
</comment>
<accession>A0AAD5P9F1</accession>
<reference evidence="2" key="1">
    <citation type="journal article" date="2022" name="IScience">
        <title>Evolution of zygomycete secretomes and the origins of terrestrial fungal ecologies.</title>
        <authorList>
            <person name="Chang Y."/>
            <person name="Wang Y."/>
            <person name="Mondo S."/>
            <person name="Ahrendt S."/>
            <person name="Andreopoulos W."/>
            <person name="Barry K."/>
            <person name="Beard J."/>
            <person name="Benny G.L."/>
            <person name="Blankenship S."/>
            <person name="Bonito G."/>
            <person name="Cuomo C."/>
            <person name="Desiro A."/>
            <person name="Gervers K.A."/>
            <person name="Hundley H."/>
            <person name="Kuo A."/>
            <person name="LaButti K."/>
            <person name="Lang B.F."/>
            <person name="Lipzen A."/>
            <person name="O'Donnell K."/>
            <person name="Pangilinan J."/>
            <person name="Reynolds N."/>
            <person name="Sandor L."/>
            <person name="Smith M.E."/>
            <person name="Tsang A."/>
            <person name="Grigoriev I.V."/>
            <person name="Stajich J.E."/>
            <person name="Spatafora J.W."/>
        </authorList>
    </citation>
    <scope>NUCLEOTIDE SEQUENCE</scope>
    <source>
        <strain evidence="2">RSA 2281</strain>
    </source>
</reference>
<evidence type="ECO:0000256" key="1">
    <source>
        <dbReference type="SAM" id="SignalP"/>
    </source>
</evidence>
<organism evidence="2 3">
    <name type="scientific">Phascolomyces articulosus</name>
    <dbReference type="NCBI Taxonomy" id="60185"/>
    <lineage>
        <taxon>Eukaryota</taxon>
        <taxon>Fungi</taxon>
        <taxon>Fungi incertae sedis</taxon>
        <taxon>Mucoromycota</taxon>
        <taxon>Mucoromycotina</taxon>
        <taxon>Mucoromycetes</taxon>
        <taxon>Mucorales</taxon>
        <taxon>Lichtheimiaceae</taxon>
        <taxon>Phascolomyces</taxon>
    </lineage>
</organism>
<evidence type="ECO:0000313" key="2">
    <source>
        <dbReference type="EMBL" id="KAI9249769.1"/>
    </source>
</evidence>
<keyword evidence="3" id="KW-1185">Reference proteome</keyword>
<protein>
    <submittedName>
        <fullName evidence="2">Uncharacterized protein</fullName>
    </submittedName>
</protein>
<dbReference type="AlphaFoldDB" id="A0AAD5P9F1"/>
<evidence type="ECO:0000313" key="3">
    <source>
        <dbReference type="Proteomes" id="UP001209540"/>
    </source>
</evidence>
<keyword evidence="1" id="KW-0732">Signal</keyword>
<reference evidence="2" key="2">
    <citation type="submission" date="2023-02" db="EMBL/GenBank/DDBJ databases">
        <authorList>
            <consortium name="DOE Joint Genome Institute"/>
            <person name="Mondo S.J."/>
            <person name="Chang Y."/>
            <person name="Wang Y."/>
            <person name="Ahrendt S."/>
            <person name="Andreopoulos W."/>
            <person name="Barry K."/>
            <person name="Beard J."/>
            <person name="Benny G.L."/>
            <person name="Blankenship S."/>
            <person name="Bonito G."/>
            <person name="Cuomo C."/>
            <person name="Desiro A."/>
            <person name="Gervers K.A."/>
            <person name="Hundley H."/>
            <person name="Kuo A."/>
            <person name="LaButti K."/>
            <person name="Lang B.F."/>
            <person name="Lipzen A."/>
            <person name="O'Donnell K."/>
            <person name="Pangilinan J."/>
            <person name="Reynolds N."/>
            <person name="Sandor L."/>
            <person name="Smith M.W."/>
            <person name="Tsang A."/>
            <person name="Grigoriev I.V."/>
            <person name="Stajich J.E."/>
            <person name="Spatafora J.W."/>
        </authorList>
    </citation>
    <scope>NUCLEOTIDE SEQUENCE</scope>
    <source>
        <strain evidence="2">RSA 2281</strain>
    </source>
</reference>
<dbReference type="EMBL" id="JAIXMP010000034">
    <property type="protein sequence ID" value="KAI9249769.1"/>
    <property type="molecule type" value="Genomic_DNA"/>
</dbReference>
<gene>
    <name evidence="2" type="ORF">BDA99DRAFT_523616</name>
</gene>
<dbReference type="Proteomes" id="UP001209540">
    <property type="component" value="Unassembled WGS sequence"/>
</dbReference>